<dbReference type="Proteomes" id="UP000294847">
    <property type="component" value="Chromosome 5"/>
</dbReference>
<gene>
    <name evidence="1" type="ORF">PoMZ_12115</name>
</gene>
<organism evidence="1 2">
    <name type="scientific">Pyricularia oryzae</name>
    <name type="common">Rice blast fungus</name>
    <name type="synonym">Magnaporthe oryzae</name>
    <dbReference type="NCBI Taxonomy" id="318829"/>
    <lineage>
        <taxon>Eukaryota</taxon>
        <taxon>Fungi</taxon>
        <taxon>Dikarya</taxon>
        <taxon>Ascomycota</taxon>
        <taxon>Pezizomycotina</taxon>
        <taxon>Sordariomycetes</taxon>
        <taxon>Sordariomycetidae</taxon>
        <taxon>Magnaporthales</taxon>
        <taxon>Pyriculariaceae</taxon>
        <taxon>Pyricularia</taxon>
    </lineage>
</organism>
<sequence>MNGGRRHFGAPTSGPMESAIAFRTIKARRVDPFPAAICHSTDFCCVSDFLVTN</sequence>
<evidence type="ECO:0000313" key="1">
    <source>
        <dbReference type="EMBL" id="QBZ63218.1"/>
    </source>
</evidence>
<name>A0A4V1C7F6_PYROR</name>
<reference evidence="1 2" key="1">
    <citation type="journal article" date="2019" name="Mol. Biol. Evol.">
        <title>Blast fungal genomes show frequent chromosomal changes, gene gains and losses, and effector gene turnover.</title>
        <authorList>
            <person name="Gomez Luciano L.B."/>
            <person name="Jason Tsai I."/>
            <person name="Chuma I."/>
            <person name="Tosa Y."/>
            <person name="Chen Y.H."/>
            <person name="Li J.Y."/>
            <person name="Li M.Y."/>
            <person name="Jade Lu M.Y."/>
            <person name="Nakayashiki H."/>
            <person name="Li W.H."/>
        </authorList>
    </citation>
    <scope>NUCLEOTIDE SEQUENCE [LARGE SCALE GENOMIC DNA]</scope>
    <source>
        <strain evidence="1">MZ5-1-6</strain>
    </source>
</reference>
<accession>A0A4V1C7F6</accession>
<proteinExistence type="predicted"/>
<evidence type="ECO:0000313" key="2">
    <source>
        <dbReference type="Proteomes" id="UP000294847"/>
    </source>
</evidence>
<dbReference type="AlphaFoldDB" id="A0A4V1C7F6"/>
<protein>
    <submittedName>
        <fullName evidence="1">Uncharacterized protein</fullName>
    </submittedName>
</protein>
<dbReference type="EMBL" id="CP034208">
    <property type="protein sequence ID" value="QBZ63218.1"/>
    <property type="molecule type" value="Genomic_DNA"/>
</dbReference>